<evidence type="ECO:0000259" key="4">
    <source>
        <dbReference type="PROSITE" id="PS50043"/>
    </source>
</evidence>
<dbReference type="SMART" id="SM00421">
    <property type="entry name" value="HTH_LUXR"/>
    <property type="match status" value="1"/>
</dbReference>
<dbReference type="Pfam" id="PF00196">
    <property type="entry name" value="GerE"/>
    <property type="match status" value="1"/>
</dbReference>
<keyword evidence="3" id="KW-0804">Transcription</keyword>
<dbReference type="InterPro" id="IPR000792">
    <property type="entry name" value="Tscrpt_reg_LuxR_C"/>
</dbReference>
<proteinExistence type="predicted"/>
<dbReference type="InterPro" id="IPR036693">
    <property type="entry name" value="TF_LuxR_autoind-bd_dom_sf"/>
</dbReference>
<evidence type="ECO:0000313" key="5">
    <source>
        <dbReference type="EMBL" id="MEN2787956.1"/>
    </source>
</evidence>
<dbReference type="InterPro" id="IPR005143">
    <property type="entry name" value="TF_LuxR_autoind-bd_dom"/>
</dbReference>
<keyword evidence="2" id="KW-0238">DNA-binding</keyword>
<accession>A0ABU9XWP9</accession>
<dbReference type="CDD" id="cd06170">
    <property type="entry name" value="LuxR_C_like"/>
    <property type="match status" value="1"/>
</dbReference>
<dbReference type="PRINTS" id="PR00038">
    <property type="entry name" value="HTHLUXR"/>
</dbReference>
<keyword evidence="6" id="KW-1185">Reference proteome</keyword>
<evidence type="ECO:0000256" key="2">
    <source>
        <dbReference type="ARBA" id="ARBA00023125"/>
    </source>
</evidence>
<protein>
    <submittedName>
        <fullName evidence="5">Autoinducer binding domain-containing protein</fullName>
    </submittedName>
</protein>
<evidence type="ECO:0000256" key="3">
    <source>
        <dbReference type="ARBA" id="ARBA00023163"/>
    </source>
</evidence>
<dbReference type="SUPFAM" id="SSF75516">
    <property type="entry name" value="Pheromone-binding domain of LuxR-like quorum-sensing transcription factors"/>
    <property type="match status" value="1"/>
</dbReference>
<organism evidence="5 6">
    <name type="scientific">Sphingomonas qilianensis</name>
    <dbReference type="NCBI Taxonomy" id="1736690"/>
    <lineage>
        <taxon>Bacteria</taxon>
        <taxon>Pseudomonadati</taxon>
        <taxon>Pseudomonadota</taxon>
        <taxon>Alphaproteobacteria</taxon>
        <taxon>Sphingomonadales</taxon>
        <taxon>Sphingomonadaceae</taxon>
        <taxon>Sphingomonas</taxon>
    </lineage>
</organism>
<name>A0ABU9XWP9_9SPHN</name>
<evidence type="ECO:0000256" key="1">
    <source>
        <dbReference type="ARBA" id="ARBA00023015"/>
    </source>
</evidence>
<dbReference type="PROSITE" id="PS50043">
    <property type="entry name" value="HTH_LUXR_2"/>
    <property type="match status" value="1"/>
</dbReference>
<reference evidence="5 6" key="1">
    <citation type="submission" date="2024-05" db="EMBL/GenBank/DDBJ databases">
        <authorList>
            <person name="Liu Q."/>
            <person name="Xin Y.-H."/>
        </authorList>
    </citation>
    <scope>NUCLEOTIDE SEQUENCE [LARGE SCALE GENOMIC DNA]</scope>
    <source>
        <strain evidence="5 6">CGMCC 1.15349</strain>
    </source>
</reference>
<gene>
    <name evidence="5" type="ORF">ABC969_16200</name>
</gene>
<comment type="caution">
    <text evidence="5">The sequence shown here is derived from an EMBL/GenBank/DDBJ whole genome shotgun (WGS) entry which is preliminary data.</text>
</comment>
<dbReference type="Gene3D" id="3.30.450.80">
    <property type="entry name" value="Transcription factor LuxR-like, autoinducer-binding domain"/>
    <property type="match status" value="1"/>
</dbReference>
<dbReference type="Gene3D" id="1.10.10.10">
    <property type="entry name" value="Winged helix-like DNA-binding domain superfamily/Winged helix DNA-binding domain"/>
    <property type="match status" value="1"/>
</dbReference>
<keyword evidence="1" id="KW-0805">Transcription regulation</keyword>
<dbReference type="EMBL" id="JBDIMF010000008">
    <property type="protein sequence ID" value="MEN2787956.1"/>
    <property type="molecule type" value="Genomic_DNA"/>
</dbReference>
<evidence type="ECO:0000313" key="6">
    <source>
        <dbReference type="Proteomes" id="UP001404104"/>
    </source>
</evidence>
<sequence>MSIVLDNISHSVELCTGAASPAAIPTVLDQFGSSFGFDRYLLRISMRSRGGPSRKLRVTNYAPGWLSHYQEAGYAMVDPAVSHARDQAGAACLQGLLDKPSRSRKLKQFSDDIRTAKLIQGITVPLRTAHLAGFLNLHTADTAPSHQTVRHSAIIFAAGLSDMLTRLLLVEDERLDYDKLTLRERQVLFWASAGKTAWETSVILGITERTIVAHLINCAETLGCSNRSQMLGRVAFLLDSDPALNIYRLEL</sequence>
<dbReference type="Pfam" id="PF03472">
    <property type="entry name" value="Autoind_bind"/>
    <property type="match status" value="1"/>
</dbReference>
<feature type="domain" description="HTH luxR-type" evidence="4">
    <location>
        <begin position="173"/>
        <end position="238"/>
    </location>
</feature>
<dbReference type="InterPro" id="IPR036388">
    <property type="entry name" value="WH-like_DNA-bd_sf"/>
</dbReference>
<dbReference type="InterPro" id="IPR016032">
    <property type="entry name" value="Sig_transdc_resp-reg_C-effctor"/>
</dbReference>
<dbReference type="Proteomes" id="UP001404104">
    <property type="component" value="Unassembled WGS sequence"/>
</dbReference>
<dbReference type="SUPFAM" id="SSF46894">
    <property type="entry name" value="C-terminal effector domain of the bipartite response regulators"/>
    <property type="match status" value="1"/>
</dbReference>
<dbReference type="RefSeq" id="WP_345866201.1">
    <property type="nucleotide sequence ID" value="NZ_JBDIMF010000008.1"/>
</dbReference>